<evidence type="ECO:0000313" key="3">
    <source>
        <dbReference type="Proteomes" id="UP000033187"/>
    </source>
</evidence>
<organism evidence="2 3">
    <name type="scientific">Candidatus Filomicrobium marinum</name>
    <dbReference type="NCBI Taxonomy" id="1608628"/>
    <lineage>
        <taxon>Bacteria</taxon>
        <taxon>Pseudomonadati</taxon>
        <taxon>Pseudomonadota</taxon>
        <taxon>Alphaproteobacteria</taxon>
        <taxon>Hyphomicrobiales</taxon>
        <taxon>Hyphomicrobiaceae</taxon>
        <taxon>Filomicrobium</taxon>
    </lineage>
</organism>
<sequence>MRTPVDHSDPTMDKADAGPANPLASNALDPAHSATVQPWWTLIGVCGPNVAWTPHSGDTDTVKESQTNFLQSNPAPWITRGTGGYAAKN</sequence>
<evidence type="ECO:0000313" key="2">
    <source>
        <dbReference type="EMBL" id="CPR20403.1"/>
    </source>
</evidence>
<dbReference type="KEGG" id="fiy:BN1229_v1_2594"/>
<proteinExistence type="predicted"/>
<accession>A0A0D6JGW4</accession>
<feature type="region of interest" description="Disordered" evidence="1">
    <location>
        <begin position="1"/>
        <end position="29"/>
    </location>
</feature>
<dbReference type="AlphaFoldDB" id="A0A0D6JGW4"/>
<name>A0A0D6JGW4_9HYPH</name>
<dbReference type="Proteomes" id="UP000033187">
    <property type="component" value="Chromosome 1"/>
</dbReference>
<evidence type="ECO:0000256" key="1">
    <source>
        <dbReference type="SAM" id="MobiDB-lite"/>
    </source>
</evidence>
<dbReference type="KEGG" id="fil:BN1229_v1_3328"/>
<reference evidence="3" key="1">
    <citation type="submission" date="2015-02" db="EMBL/GenBank/DDBJ databases">
        <authorList>
            <person name="Chooi Y.-H."/>
        </authorList>
    </citation>
    <scope>NUCLEOTIDE SEQUENCE [LARGE SCALE GENOMIC DNA]</scope>
    <source>
        <strain evidence="3">strain Y</strain>
    </source>
</reference>
<gene>
    <name evidence="2" type="ORF">YBN1229_v1_2594</name>
</gene>
<protein>
    <submittedName>
        <fullName evidence="2">Uncharacterized protein</fullName>
    </submittedName>
</protein>
<keyword evidence="3" id="KW-1185">Reference proteome</keyword>
<feature type="compositionally biased region" description="Basic and acidic residues" evidence="1">
    <location>
        <begin position="1"/>
        <end position="16"/>
    </location>
</feature>
<dbReference type="EMBL" id="LN829119">
    <property type="protein sequence ID" value="CPR20403.1"/>
    <property type="molecule type" value="Genomic_DNA"/>
</dbReference>